<dbReference type="PANTHER" id="PTHR33121">
    <property type="entry name" value="CYCLIC DI-GMP PHOSPHODIESTERASE PDEF"/>
    <property type="match status" value="1"/>
</dbReference>
<dbReference type="SUPFAM" id="SSF52172">
    <property type="entry name" value="CheY-like"/>
    <property type="match status" value="1"/>
</dbReference>
<dbReference type="SUPFAM" id="SSF141868">
    <property type="entry name" value="EAL domain-like"/>
    <property type="match status" value="1"/>
</dbReference>
<dbReference type="PROSITE" id="PS50883">
    <property type="entry name" value="EAL"/>
    <property type="match status" value="1"/>
</dbReference>
<dbReference type="InterPro" id="IPR001789">
    <property type="entry name" value="Sig_transdc_resp-reg_receiver"/>
</dbReference>
<dbReference type="InterPro" id="IPR035919">
    <property type="entry name" value="EAL_sf"/>
</dbReference>
<evidence type="ECO:0000313" key="4">
    <source>
        <dbReference type="EMBL" id="MDP2565090.1"/>
    </source>
</evidence>
<reference evidence="4" key="1">
    <citation type="submission" date="2023-07" db="EMBL/GenBank/DDBJ databases">
        <title>Genome content predicts the carbon catabolic preferences of heterotrophic bacteria.</title>
        <authorList>
            <person name="Gralka M."/>
        </authorList>
    </citation>
    <scope>NUCLEOTIDE SEQUENCE</scope>
    <source>
        <strain evidence="4">4G09</strain>
    </source>
</reference>
<gene>
    <name evidence="4" type="ORF">Q8W34_10660</name>
</gene>
<evidence type="ECO:0000259" key="3">
    <source>
        <dbReference type="PROSITE" id="PS50883"/>
    </source>
</evidence>
<dbReference type="Pfam" id="PF11849">
    <property type="entry name" value="DUF3369"/>
    <property type="match status" value="1"/>
</dbReference>
<feature type="domain" description="EAL" evidence="3">
    <location>
        <begin position="486"/>
        <end position="739"/>
    </location>
</feature>
<dbReference type="PROSITE" id="PS50110">
    <property type="entry name" value="RESPONSE_REGULATORY"/>
    <property type="match status" value="1"/>
</dbReference>
<evidence type="ECO:0000313" key="5">
    <source>
        <dbReference type="Proteomes" id="UP001177212"/>
    </source>
</evidence>
<comment type="caution">
    <text evidence="4">The sequence shown here is derived from an EMBL/GenBank/DDBJ whole genome shotgun (WGS) entry which is preliminary data.</text>
</comment>
<dbReference type="PANTHER" id="PTHR33121:SF70">
    <property type="entry name" value="SIGNALING PROTEIN YKOW"/>
    <property type="match status" value="1"/>
</dbReference>
<dbReference type="RefSeq" id="WP_305401840.1">
    <property type="nucleotide sequence ID" value="NZ_JAUYVT010000008.1"/>
</dbReference>
<dbReference type="InterPro" id="IPR050706">
    <property type="entry name" value="Cyclic-di-GMP_PDE-like"/>
</dbReference>
<dbReference type="Gene3D" id="3.40.50.2300">
    <property type="match status" value="1"/>
</dbReference>
<dbReference type="Pfam" id="PF00563">
    <property type="entry name" value="EAL"/>
    <property type="match status" value="1"/>
</dbReference>
<dbReference type="CDD" id="cd01948">
    <property type="entry name" value="EAL"/>
    <property type="match status" value="1"/>
</dbReference>
<organism evidence="4 5">
    <name type="scientific">Pseudoalteromonas marina</name>
    <dbReference type="NCBI Taxonomy" id="267375"/>
    <lineage>
        <taxon>Bacteria</taxon>
        <taxon>Pseudomonadati</taxon>
        <taxon>Pseudomonadota</taxon>
        <taxon>Gammaproteobacteria</taxon>
        <taxon>Alteromonadales</taxon>
        <taxon>Pseudoalteromonadaceae</taxon>
        <taxon>Pseudoalteromonas</taxon>
    </lineage>
</organism>
<feature type="domain" description="Response regulatory" evidence="2">
    <location>
        <begin position="25"/>
        <end position="150"/>
    </location>
</feature>
<dbReference type="Gene3D" id="3.20.20.450">
    <property type="entry name" value="EAL domain"/>
    <property type="match status" value="1"/>
</dbReference>
<keyword evidence="1" id="KW-0597">Phosphoprotein</keyword>
<dbReference type="InterPro" id="IPR001633">
    <property type="entry name" value="EAL_dom"/>
</dbReference>
<sequence length="741" mass="83865">MSDSNSLFVFDEEREEDSSTIKKIKVLTVEDDLNYQHALTNSLKEMRPDDNCEIEVLTANSVSQAALVLSLHPDIALTFIDVVMEDDDSGLRLVSTIREVIGNADMRIVLLTGQPGFAPEQQIMKTLDIDEYWNKSDVSAEKLQSIVTSNLRTWKYISQISSARKGLQLVLDASRSINSKHDMRSFSKAVLEEISNILNVTEGGGIMCSTQNDGEIIRARISTANGCFDGYEGKLIDDRVLLPQIYSDFERALDEKRHIFSEHHTVFYFCNKEIAGESYITIVQSDNEISEQNEYLLKVFSENVSTGFSNIALLNKLTELAYTDVSLNMHNRNWLTREIKNMNLHEQYQTRLLVFEVEQFEEKAFSFGHDFCQKLLREVYKNLMTIFDGYSARIAIINNSSFGLLINANFDITDGMIASLIRQKCIITSVKQYADLRILDLALSSVLNIVPEKIISIAESSLSDSHNASLKYIKHTQEKTEALTNRYSLMARLRRVIGASTLQVALQPKMDLATLTPVGFEALARWQLEDGSFVSPEIFIELAETAGLISELDSVIFDKIISTIHKLSDIGVNLPIAFNASAFDLVDPDYCKKILHKLKDANIPPEMLELEITETQAISNYDLIRESLDKFMALGIKVSIDDFGTGYSSISHITEIPANILKIDRCFLTDIERNANNQYILEMIVNLAKRFDFSIIVEGVETLEQCEWVKKIGCDVAQGYYFSKPLFFDDLTTWLKQYGKV</sequence>
<dbReference type="SMART" id="SM00448">
    <property type="entry name" value="REC"/>
    <property type="match status" value="1"/>
</dbReference>
<dbReference type="InterPro" id="IPR011006">
    <property type="entry name" value="CheY-like_superfamily"/>
</dbReference>
<dbReference type="SMART" id="SM00052">
    <property type="entry name" value="EAL"/>
    <property type="match status" value="1"/>
</dbReference>
<feature type="modified residue" description="4-aspartylphosphate" evidence="1">
    <location>
        <position position="81"/>
    </location>
</feature>
<dbReference type="Proteomes" id="UP001177212">
    <property type="component" value="Unassembled WGS sequence"/>
</dbReference>
<accession>A0ABT9FE67</accession>
<dbReference type="InterPro" id="IPR021800">
    <property type="entry name" value="DUF3369"/>
</dbReference>
<dbReference type="EMBL" id="JAUYVT010000008">
    <property type="protein sequence ID" value="MDP2565090.1"/>
    <property type="molecule type" value="Genomic_DNA"/>
</dbReference>
<evidence type="ECO:0000259" key="2">
    <source>
        <dbReference type="PROSITE" id="PS50110"/>
    </source>
</evidence>
<proteinExistence type="predicted"/>
<name>A0ABT9FE67_9GAMM</name>
<keyword evidence="5" id="KW-1185">Reference proteome</keyword>
<evidence type="ECO:0000256" key="1">
    <source>
        <dbReference type="PROSITE-ProRule" id="PRU00169"/>
    </source>
</evidence>
<protein>
    <submittedName>
        <fullName evidence="4">EAL domain-containing protein</fullName>
    </submittedName>
</protein>